<evidence type="ECO:0000256" key="3">
    <source>
        <dbReference type="SAM" id="MobiDB-lite"/>
    </source>
</evidence>
<evidence type="ECO:0000256" key="4">
    <source>
        <dbReference type="SAM" id="Phobius"/>
    </source>
</evidence>
<gene>
    <name evidence="6" type="ORF">FNK824_LOCUS1611</name>
</gene>
<keyword evidence="4" id="KW-0812">Transmembrane</keyword>
<dbReference type="GO" id="GO:0030007">
    <property type="term" value="P:intracellular potassium ion homeostasis"/>
    <property type="evidence" value="ECO:0007669"/>
    <property type="project" value="TreeGrafter"/>
</dbReference>
<dbReference type="EMBL" id="CAJOBE010000085">
    <property type="protein sequence ID" value="CAF3564226.1"/>
    <property type="molecule type" value="Genomic_DNA"/>
</dbReference>
<evidence type="ECO:0000313" key="6">
    <source>
        <dbReference type="EMBL" id="CAF3564226.1"/>
    </source>
</evidence>
<evidence type="ECO:0000256" key="2">
    <source>
        <dbReference type="ARBA" id="ARBA00022475"/>
    </source>
</evidence>
<dbReference type="InterPro" id="IPR050510">
    <property type="entry name" value="Cation_transp_ATPase_P-type"/>
</dbReference>
<comment type="subcellular location">
    <subcellularLocation>
        <location evidence="1">Cell membrane</location>
        <topology evidence="1">Multi-pass membrane protein</topology>
    </subcellularLocation>
</comment>
<protein>
    <recommendedName>
        <fullName evidence="5">Cation-transporting P-type ATPase N-terminal domain-containing protein</fullName>
    </recommendedName>
</protein>
<dbReference type="PANTHER" id="PTHR43294">
    <property type="entry name" value="SODIUM/POTASSIUM-TRANSPORTING ATPASE SUBUNIT ALPHA"/>
    <property type="match status" value="1"/>
</dbReference>
<evidence type="ECO:0000256" key="1">
    <source>
        <dbReference type="ARBA" id="ARBA00004651"/>
    </source>
</evidence>
<comment type="caution">
    <text evidence="6">The sequence shown here is derived from an EMBL/GenBank/DDBJ whole genome shotgun (WGS) entry which is preliminary data.</text>
</comment>
<dbReference type="GO" id="GO:0005391">
    <property type="term" value="F:P-type sodium:potassium-exchanging transporter activity"/>
    <property type="evidence" value="ECO:0007669"/>
    <property type="project" value="TreeGrafter"/>
</dbReference>
<feature type="transmembrane region" description="Helical" evidence="4">
    <location>
        <begin position="115"/>
        <end position="135"/>
    </location>
</feature>
<accession>A0A818KUE7</accession>
<feature type="domain" description="Cation-transporting P-type ATPase N-terminal" evidence="5">
    <location>
        <begin position="58"/>
        <end position="134"/>
    </location>
</feature>
<dbReference type="GO" id="GO:0006883">
    <property type="term" value="P:intracellular sodium ion homeostasis"/>
    <property type="evidence" value="ECO:0007669"/>
    <property type="project" value="TreeGrafter"/>
</dbReference>
<proteinExistence type="predicted"/>
<evidence type="ECO:0000313" key="7">
    <source>
        <dbReference type="Proteomes" id="UP000663874"/>
    </source>
</evidence>
<dbReference type="Pfam" id="PF00690">
    <property type="entry name" value="Cation_ATPase_N"/>
    <property type="match status" value="1"/>
</dbReference>
<organism evidence="6 7">
    <name type="scientific">Rotaria sordida</name>
    <dbReference type="NCBI Taxonomy" id="392033"/>
    <lineage>
        <taxon>Eukaryota</taxon>
        <taxon>Metazoa</taxon>
        <taxon>Spiralia</taxon>
        <taxon>Gnathifera</taxon>
        <taxon>Rotifera</taxon>
        <taxon>Eurotatoria</taxon>
        <taxon>Bdelloidea</taxon>
        <taxon>Philodinida</taxon>
        <taxon>Philodinidae</taxon>
        <taxon>Rotaria</taxon>
    </lineage>
</organism>
<dbReference type="GO" id="GO:0036376">
    <property type="term" value="P:sodium ion export across plasma membrane"/>
    <property type="evidence" value="ECO:0007669"/>
    <property type="project" value="TreeGrafter"/>
</dbReference>
<dbReference type="Gene3D" id="2.70.150.10">
    <property type="entry name" value="Calcium-transporting ATPase, cytoplasmic transduction domain A"/>
    <property type="match status" value="1"/>
</dbReference>
<keyword evidence="4" id="KW-0472">Membrane</keyword>
<dbReference type="Proteomes" id="UP000663874">
    <property type="component" value="Unassembled WGS sequence"/>
</dbReference>
<feature type="region of interest" description="Disordered" evidence="3">
    <location>
        <begin position="1"/>
        <end position="35"/>
    </location>
</feature>
<dbReference type="SUPFAM" id="SSF81665">
    <property type="entry name" value="Calcium ATPase, transmembrane domain M"/>
    <property type="match status" value="1"/>
</dbReference>
<dbReference type="InterPro" id="IPR023298">
    <property type="entry name" value="ATPase_P-typ_TM_dom_sf"/>
</dbReference>
<sequence length="149" mass="17126">MNGAYANGGSDDRNDSTRIASYRSAVSRDHTRPPYRTKQKRIGNEIDLNVVNADLVYDEHQISIEELIHRFDTDLRTGLTKIQAKQRLVDEGRNYIEPPHVSISKSCERFWLQPYILFVSILSLLAILCFVAFAIQLNTREDPTFENVI</sequence>
<keyword evidence="2" id="KW-1003">Cell membrane</keyword>
<reference evidence="6" key="1">
    <citation type="submission" date="2021-02" db="EMBL/GenBank/DDBJ databases">
        <authorList>
            <person name="Nowell W R."/>
        </authorList>
    </citation>
    <scope>NUCLEOTIDE SEQUENCE</scope>
</reference>
<dbReference type="GO" id="GO:1902600">
    <property type="term" value="P:proton transmembrane transport"/>
    <property type="evidence" value="ECO:0007669"/>
    <property type="project" value="TreeGrafter"/>
</dbReference>
<dbReference type="PANTHER" id="PTHR43294:SF21">
    <property type="entry name" value="CATION TRANSPORTING ATPASE"/>
    <property type="match status" value="1"/>
</dbReference>
<name>A0A818KUE7_9BILA</name>
<dbReference type="AlphaFoldDB" id="A0A818KUE7"/>
<dbReference type="GO" id="GO:1990573">
    <property type="term" value="P:potassium ion import across plasma membrane"/>
    <property type="evidence" value="ECO:0007669"/>
    <property type="project" value="TreeGrafter"/>
</dbReference>
<dbReference type="Gene3D" id="1.20.1110.10">
    <property type="entry name" value="Calcium-transporting ATPase, transmembrane domain"/>
    <property type="match status" value="1"/>
</dbReference>
<dbReference type="InterPro" id="IPR004014">
    <property type="entry name" value="ATPase_P-typ_cation-transptr_N"/>
</dbReference>
<evidence type="ECO:0000259" key="5">
    <source>
        <dbReference type="SMART" id="SM00831"/>
    </source>
</evidence>
<keyword evidence="4" id="KW-1133">Transmembrane helix</keyword>
<dbReference type="SMART" id="SM00831">
    <property type="entry name" value="Cation_ATPase_N"/>
    <property type="match status" value="1"/>
</dbReference>
<dbReference type="GO" id="GO:0005886">
    <property type="term" value="C:plasma membrane"/>
    <property type="evidence" value="ECO:0007669"/>
    <property type="project" value="UniProtKB-SubCell"/>
</dbReference>